<dbReference type="SUPFAM" id="SSF57756">
    <property type="entry name" value="Retrovirus zinc finger-like domains"/>
    <property type="match status" value="1"/>
</dbReference>
<evidence type="ECO:0000259" key="3">
    <source>
        <dbReference type="Pfam" id="PF22936"/>
    </source>
</evidence>
<dbReference type="PANTHER" id="PTHR47592:SF6">
    <property type="entry name" value="PBF68 PROTEIN"/>
    <property type="match status" value="1"/>
</dbReference>
<evidence type="ECO:0000256" key="1">
    <source>
        <dbReference type="SAM" id="MobiDB-lite"/>
    </source>
</evidence>
<dbReference type="PANTHER" id="PTHR47592">
    <property type="entry name" value="PBF68 PROTEIN"/>
    <property type="match status" value="1"/>
</dbReference>
<sequence>MELEQLVLKVNGAECGPSEEDKCATMLRSLPASYESLVQAFCMSVTTFSFTDLVNKIIAEEVRKKDSSRIEEATALHIGKRIDKSRPTKKNEGQRKNGSNAQCFKREKRGHFARDCWAKPSGGDEVHKDHSNVAFNVSEDSTSDCWIMDSGATSHTCKDREYFVKYAEMKSVQNVLSAKNSACLKVLGRVTVVSRGWNGTSWMNARLKNALHVHDLSKNLFSLTAATARGMTIDIAGNDCIVEKSGRPVATGSRRGVLLLLNVETKSECHMLKGEAELWHRRLGQVSNSTVNKLIKQGCINGDYIDPIVVCEVCATAKQVCKTFYSNKANTAARESRCEDSVVCSDVSGPL</sequence>
<organism evidence="4 5">
    <name type="scientific">Peronospora matthiolae</name>
    <dbReference type="NCBI Taxonomy" id="2874970"/>
    <lineage>
        <taxon>Eukaryota</taxon>
        <taxon>Sar</taxon>
        <taxon>Stramenopiles</taxon>
        <taxon>Oomycota</taxon>
        <taxon>Peronosporomycetes</taxon>
        <taxon>Peronosporales</taxon>
        <taxon>Peronosporaceae</taxon>
        <taxon>Peronospora</taxon>
    </lineage>
</organism>
<dbReference type="EMBL" id="CAKLBY020000223">
    <property type="protein sequence ID" value="CAK7935956.1"/>
    <property type="molecule type" value="Genomic_DNA"/>
</dbReference>
<dbReference type="InterPro" id="IPR054722">
    <property type="entry name" value="PolX-like_BBD"/>
</dbReference>
<name>A0AAV1UN22_9STRA</name>
<protein>
    <recommendedName>
        <fullName evidence="6">GAG-pre-integrase domain-containing protein</fullName>
    </recommendedName>
</protein>
<dbReference type="Pfam" id="PF13976">
    <property type="entry name" value="gag_pre-integrs"/>
    <property type="match status" value="1"/>
</dbReference>
<feature type="domain" description="GAG-pre-integrase" evidence="2">
    <location>
        <begin position="273"/>
        <end position="319"/>
    </location>
</feature>
<evidence type="ECO:0008006" key="6">
    <source>
        <dbReference type="Google" id="ProtNLM"/>
    </source>
</evidence>
<dbReference type="InterPro" id="IPR025724">
    <property type="entry name" value="GAG-pre-integrase_dom"/>
</dbReference>
<dbReference type="Pfam" id="PF22936">
    <property type="entry name" value="Pol_BBD"/>
    <property type="match status" value="1"/>
</dbReference>
<gene>
    <name evidence="4" type="ORF">PM001_LOCUS21106</name>
</gene>
<feature type="region of interest" description="Disordered" evidence="1">
    <location>
        <begin position="78"/>
        <end position="101"/>
    </location>
</feature>
<dbReference type="GO" id="GO:0008270">
    <property type="term" value="F:zinc ion binding"/>
    <property type="evidence" value="ECO:0007669"/>
    <property type="project" value="InterPro"/>
</dbReference>
<evidence type="ECO:0000313" key="4">
    <source>
        <dbReference type="EMBL" id="CAK7935956.1"/>
    </source>
</evidence>
<proteinExistence type="predicted"/>
<dbReference type="AlphaFoldDB" id="A0AAV1UN22"/>
<feature type="domain" description="Retrovirus-related Pol polyprotein from transposon TNT 1-94-like beta-barrel" evidence="3">
    <location>
        <begin position="146"/>
        <end position="230"/>
    </location>
</feature>
<evidence type="ECO:0000259" key="2">
    <source>
        <dbReference type="Pfam" id="PF13976"/>
    </source>
</evidence>
<reference evidence="4" key="1">
    <citation type="submission" date="2024-01" db="EMBL/GenBank/DDBJ databases">
        <authorList>
            <person name="Webb A."/>
        </authorList>
    </citation>
    <scope>NUCLEOTIDE SEQUENCE</scope>
    <source>
        <strain evidence="4">Pm1</strain>
    </source>
</reference>
<dbReference type="Pfam" id="PF14223">
    <property type="entry name" value="Retrotran_gag_2"/>
    <property type="match status" value="1"/>
</dbReference>
<accession>A0AAV1UN22</accession>
<comment type="caution">
    <text evidence="4">The sequence shown here is derived from an EMBL/GenBank/DDBJ whole genome shotgun (WGS) entry which is preliminary data.</text>
</comment>
<dbReference type="Proteomes" id="UP001162060">
    <property type="component" value="Unassembled WGS sequence"/>
</dbReference>
<dbReference type="InterPro" id="IPR036875">
    <property type="entry name" value="Znf_CCHC_sf"/>
</dbReference>
<evidence type="ECO:0000313" key="5">
    <source>
        <dbReference type="Proteomes" id="UP001162060"/>
    </source>
</evidence>
<feature type="compositionally biased region" description="Basic and acidic residues" evidence="1">
    <location>
        <begin position="78"/>
        <end position="95"/>
    </location>
</feature>
<dbReference type="GO" id="GO:0003676">
    <property type="term" value="F:nucleic acid binding"/>
    <property type="evidence" value="ECO:0007669"/>
    <property type="project" value="InterPro"/>
</dbReference>